<feature type="compositionally biased region" description="Basic and acidic residues" evidence="1">
    <location>
        <begin position="477"/>
        <end position="487"/>
    </location>
</feature>
<accession>A0A225WNV3</accession>
<dbReference type="InterPro" id="IPR027267">
    <property type="entry name" value="AH/BAR_dom_sf"/>
</dbReference>
<keyword evidence="2" id="KW-0472">Membrane</keyword>
<dbReference type="Proteomes" id="UP000198211">
    <property type="component" value="Unassembled WGS sequence"/>
</dbReference>
<evidence type="ECO:0000256" key="2">
    <source>
        <dbReference type="SAM" id="Phobius"/>
    </source>
</evidence>
<evidence type="ECO:0000313" key="3">
    <source>
        <dbReference type="EMBL" id="OWZ19272.1"/>
    </source>
</evidence>
<keyword evidence="4" id="KW-1185">Reference proteome</keyword>
<dbReference type="Gene3D" id="1.20.1270.60">
    <property type="entry name" value="Arfaptin homology (AH) domain/BAR domain"/>
    <property type="match status" value="1"/>
</dbReference>
<feature type="region of interest" description="Disordered" evidence="1">
    <location>
        <begin position="471"/>
        <end position="490"/>
    </location>
</feature>
<comment type="caution">
    <text evidence="3">The sequence shown here is derived from an EMBL/GenBank/DDBJ whole genome shotgun (WGS) entry which is preliminary data.</text>
</comment>
<evidence type="ECO:0000256" key="1">
    <source>
        <dbReference type="SAM" id="MobiDB-lite"/>
    </source>
</evidence>
<dbReference type="EMBL" id="NBNE01000463">
    <property type="protein sequence ID" value="OWZ19272.1"/>
    <property type="molecule type" value="Genomic_DNA"/>
</dbReference>
<feature type="transmembrane region" description="Helical" evidence="2">
    <location>
        <begin position="548"/>
        <end position="565"/>
    </location>
</feature>
<dbReference type="OrthoDB" id="109414at2759"/>
<organism evidence="3 4">
    <name type="scientific">Phytophthora megakarya</name>
    <dbReference type="NCBI Taxonomy" id="4795"/>
    <lineage>
        <taxon>Eukaryota</taxon>
        <taxon>Sar</taxon>
        <taxon>Stramenopiles</taxon>
        <taxon>Oomycota</taxon>
        <taxon>Peronosporomycetes</taxon>
        <taxon>Peronosporales</taxon>
        <taxon>Peronosporaceae</taxon>
        <taxon>Phytophthora</taxon>
    </lineage>
</organism>
<keyword evidence="2" id="KW-1133">Transmembrane helix</keyword>
<proteinExistence type="predicted"/>
<name>A0A225WNV3_9STRA</name>
<evidence type="ECO:0000313" key="4">
    <source>
        <dbReference type="Proteomes" id="UP000198211"/>
    </source>
</evidence>
<gene>
    <name evidence="3" type="ORF">PHMEG_0006506</name>
</gene>
<sequence length="610" mass="68675">MVSNELAPLEAHVETQVQHLKAVADVARELRSAEEQYARDYAELPFDLPAAVKAKLKRLPQLQGVSESFSLFISKCSLGKAAVVYDLTKEVIAPLEVFTDDHIKKVHHLLSELYELLQKETAFNLAYENLREGCIEDEVSREGSASEQQLHRMHRDRLLRKRDAERLAIQQRITALHFAGQRYEAYMGNIVRQVRVVYERMVAALAGLISELQVQLGKCTGDPNMDSDFSCEESWESFMAGYDCHIAVTCWMSELFKHLIPVEHKASKSLQKTVKLNRALSKAFGGVEFSSQFSGLIGFHGLLTVNIENPIMRTLKFTRARQERIRNELSKSLADTLTLVLAARVRLVRLDAGMPEKVEEQTPLRCNSLTSSETSECKVSVENTPELIQLETLERKLSLQRHEMAHVLNQTSFLAVKTMELMVQDYLKHVIKALATLSETFHVEPQEVGRNASPQPWEHIAERLSIAVSDQPALPPQDKENRRRCSDKNTAVRRGRVAHRNSFHGKELSAVQATLSFLQSAVGVVYWSGEVIFKTAKAHMPQSFQERAVLVAIGMVMLVLVNVCVKSSQLQTSWRDLTATQQSNLAHITHIVKLSLELCAQQIGTTTTST</sequence>
<reference evidence="4" key="1">
    <citation type="submission" date="2017-03" db="EMBL/GenBank/DDBJ databases">
        <title>Phytopthora megakarya and P. palmivora, two closely related causual agents of cacao black pod achieved similar genome size and gene model numbers by different mechanisms.</title>
        <authorList>
            <person name="Ali S."/>
            <person name="Shao J."/>
            <person name="Larry D.J."/>
            <person name="Kronmiller B."/>
            <person name="Shen D."/>
            <person name="Strem M.D."/>
            <person name="Melnick R.L."/>
            <person name="Guiltinan M.J."/>
            <person name="Tyler B.M."/>
            <person name="Meinhardt L.W."/>
            <person name="Bailey B.A."/>
        </authorList>
    </citation>
    <scope>NUCLEOTIDE SEQUENCE [LARGE SCALE GENOMIC DNA]</scope>
    <source>
        <strain evidence="4">zdho120</strain>
    </source>
</reference>
<dbReference type="AlphaFoldDB" id="A0A225WNV3"/>
<keyword evidence="2" id="KW-0812">Transmembrane</keyword>
<dbReference type="STRING" id="4795.A0A225WNV3"/>
<protein>
    <submittedName>
        <fullName evidence="3">Urease accessory protein</fullName>
    </submittedName>
</protein>